<proteinExistence type="predicted"/>
<keyword evidence="2" id="KW-1185">Reference proteome</keyword>
<dbReference type="EMBL" id="CAJVPQ010009167">
    <property type="protein sequence ID" value="CAG8713174.1"/>
    <property type="molecule type" value="Genomic_DNA"/>
</dbReference>
<gene>
    <name evidence="1" type="ORF">FCALED_LOCUS14029</name>
</gene>
<dbReference type="OrthoDB" id="5575062at2759"/>
<organism evidence="1 2">
    <name type="scientific">Funneliformis caledonium</name>
    <dbReference type="NCBI Taxonomy" id="1117310"/>
    <lineage>
        <taxon>Eukaryota</taxon>
        <taxon>Fungi</taxon>
        <taxon>Fungi incertae sedis</taxon>
        <taxon>Mucoromycota</taxon>
        <taxon>Glomeromycotina</taxon>
        <taxon>Glomeromycetes</taxon>
        <taxon>Glomerales</taxon>
        <taxon>Glomeraceae</taxon>
        <taxon>Funneliformis</taxon>
    </lineage>
</organism>
<evidence type="ECO:0000313" key="1">
    <source>
        <dbReference type="EMBL" id="CAG8713174.1"/>
    </source>
</evidence>
<accession>A0A9N9N8W4</accession>
<name>A0A9N9N8W4_9GLOM</name>
<reference evidence="1" key="1">
    <citation type="submission" date="2021-06" db="EMBL/GenBank/DDBJ databases">
        <authorList>
            <person name="Kallberg Y."/>
            <person name="Tangrot J."/>
            <person name="Rosling A."/>
        </authorList>
    </citation>
    <scope>NUCLEOTIDE SEQUENCE</scope>
    <source>
        <strain evidence="1">UK204</strain>
    </source>
</reference>
<dbReference type="AlphaFoldDB" id="A0A9N9N8W4"/>
<feature type="non-terminal residue" evidence="1">
    <location>
        <position position="1"/>
    </location>
</feature>
<dbReference type="Proteomes" id="UP000789570">
    <property type="component" value="Unassembled WGS sequence"/>
</dbReference>
<sequence>KQKELAPLLEKINATQSLIDVNQSEYNILKEKVDPIKQKQADEDAVTFRESCRKSIIIFSKNISSLVLPILDKKKRLLNSSTGQVLSSLIKLKGSGRIKGSIVWVTFGVIDDKYDVAISIACPALNNIVVDSIELKIKAQLEDSGRNLVETKQKEIHWRNSLRKLGGDEEQEFQITLMMHYKEIDDLKEKISPEKIQNSNPNLSVLEDYRIREKGYLLRVRS</sequence>
<evidence type="ECO:0000313" key="2">
    <source>
        <dbReference type="Proteomes" id="UP000789570"/>
    </source>
</evidence>
<protein>
    <submittedName>
        <fullName evidence="1">2890_t:CDS:1</fullName>
    </submittedName>
</protein>
<comment type="caution">
    <text evidence="1">The sequence shown here is derived from an EMBL/GenBank/DDBJ whole genome shotgun (WGS) entry which is preliminary data.</text>
</comment>